<evidence type="ECO:0000313" key="5">
    <source>
        <dbReference type="Proteomes" id="UP000326302"/>
    </source>
</evidence>
<organism evidence="3 4">
    <name type="scientific">Halosegnis rubeus</name>
    <dbReference type="NCBI Taxonomy" id="2212850"/>
    <lineage>
        <taxon>Archaea</taxon>
        <taxon>Methanobacteriati</taxon>
        <taxon>Methanobacteriota</taxon>
        <taxon>Stenosarchaea group</taxon>
        <taxon>Halobacteria</taxon>
        <taxon>Halobacteriales</taxon>
        <taxon>Natronomonadaceae</taxon>
        <taxon>Halosegnis</taxon>
    </lineage>
</organism>
<dbReference type="EMBL" id="QMDY01000001">
    <property type="protein sequence ID" value="KAB7519678.1"/>
    <property type="molecule type" value="Genomic_DNA"/>
</dbReference>
<dbReference type="AlphaFoldDB" id="A0A5N5ULD7"/>
<evidence type="ECO:0000313" key="2">
    <source>
        <dbReference type="EMBL" id="KAB7517201.1"/>
    </source>
</evidence>
<dbReference type="OrthoDB" id="376276at2157"/>
<keyword evidence="6" id="KW-1185">Reference proteome</keyword>
<dbReference type="Proteomes" id="UP000326865">
    <property type="component" value="Unassembled WGS sequence"/>
</dbReference>
<protein>
    <recommendedName>
        <fullName evidence="7">MarR family transcriptional regulator</fullName>
    </recommendedName>
</protein>
<dbReference type="RefSeq" id="WP_152120076.1">
    <property type="nucleotide sequence ID" value="NZ_QJOW01000002.1"/>
</dbReference>
<evidence type="ECO:0000313" key="1">
    <source>
        <dbReference type="EMBL" id="KAB7515575.1"/>
    </source>
</evidence>
<name>A0A5N5ULD7_9EURY</name>
<accession>A0A5N5UHT9</accession>
<dbReference type="Proteomes" id="UP000326302">
    <property type="component" value="Unassembled WGS sequence"/>
</dbReference>
<gene>
    <name evidence="1" type="ORF">DM867_00030</name>
    <name evidence="2" type="ORF">DMP03_07550</name>
    <name evidence="3" type="ORF">DP108_00025</name>
</gene>
<evidence type="ECO:0008006" key="7">
    <source>
        <dbReference type="Google" id="ProtNLM"/>
    </source>
</evidence>
<evidence type="ECO:0000313" key="4">
    <source>
        <dbReference type="Proteomes" id="UP000326207"/>
    </source>
</evidence>
<sequence>MSQQSLSTPHVSLLREIRANPAGCSAADIHVAAANNDINDPDAVVDALVDSGLVHRLGNEPRTWYVVSPTGRALT</sequence>
<reference evidence="4 5" key="1">
    <citation type="submission" date="2019-10" db="EMBL/GenBank/DDBJ databases">
        <title>Unraveling microbial dark matter from salterns through culturing: the case of the genus Halosegnis.</title>
        <authorList>
            <person name="Duran-Viseras A."/>
            <person name="Andrei A.-S."/>
            <person name="Vera-Gargallo B."/>
            <person name="Ghai R."/>
            <person name="Sanchez-Porro C."/>
            <person name="Ventosa A."/>
        </authorList>
    </citation>
    <scope>NUCLEOTIDE SEQUENCE [LARGE SCALE GENOMIC DNA]</scope>
    <source>
        <strain evidence="2 5">F17-44</strain>
        <strain evidence="1 6">F18-79</strain>
        <strain evidence="3 4">F19-13</strain>
    </source>
</reference>
<proteinExistence type="predicted"/>
<dbReference type="EMBL" id="QJOW01000002">
    <property type="protein sequence ID" value="KAB7517201.1"/>
    <property type="molecule type" value="Genomic_DNA"/>
</dbReference>
<accession>A0A5N5ULD7</accession>
<accession>A0A5N5UAC3</accession>
<dbReference type="EMBL" id="QKKZ01000001">
    <property type="protein sequence ID" value="KAB7515575.1"/>
    <property type="molecule type" value="Genomic_DNA"/>
</dbReference>
<evidence type="ECO:0000313" key="3">
    <source>
        <dbReference type="EMBL" id="KAB7519678.1"/>
    </source>
</evidence>
<comment type="caution">
    <text evidence="3">The sequence shown here is derived from an EMBL/GenBank/DDBJ whole genome shotgun (WGS) entry which is preliminary data.</text>
</comment>
<dbReference type="Proteomes" id="UP000326207">
    <property type="component" value="Unassembled WGS sequence"/>
</dbReference>
<evidence type="ECO:0000313" key="6">
    <source>
        <dbReference type="Proteomes" id="UP000326865"/>
    </source>
</evidence>